<evidence type="ECO:0000313" key="8">
    <source>
        <dbReference type="EMBL" id="GGG05004.1"/>
    </source>
</evidence>
<sequence length="170" mass="17888">MSTYPGLYDTGSDDMARMTGSWLSGPSAALPDGQRKEQAYQGENLGLPKFGPGALAPTPRRVAAIFIDWLMCLGVSALILGGNVGGSISTITLGVWFVVGVASVSLFSFTPGQLCMGIQVARVDGPGRVGFVRALVRTFFIVFVVPAVVTDVDSRGMHDRATGTALVYSR</sequence>
<dbReference type="PIRSF" id="PIRSF021697">
    <property type="entry name" value="UCP021697"/>
    <property type="match status" value="1"/>
</dbReference>
<dbReference type="EMBL" id="BMCU01000002">
    <property type="protein sequence ID" value="GGG05004.1"/>
    <property type="molecule type" value="Genomic_DNA"/>
</dbReference>
<keyword evidence="9" id="KW-1185">Reference proteome</keyword>
<gene>
    <name evidence="8" type="ORF">GCM10007304_18840</name>
</gene>
<keyword evidence="4 6" id="KW-1133">Transmembrane helix</keyword>
<keyword evidence="5 6" id="KW-0472">Membrane</keyword>
<dbReference type="AlphaFoldDB" id="A0A917CZR6"/>
<dbReference type="InterPro" id="IPR016795">
    <property type="entry name" value="UCP021697"/>
</dbReference>
<feature type="domain" description="RDD" evidence="7">
    <location>
        <begin position="56"/>
        <end position="162"/>
    </location>
</feature>
<organism evidence="8 9">
    <name type="scientific">Rhodococcoides trifolii</name>
    <dbReference type="NCBI Taxonomy" id="908250"/>
    <lineage>
        <taxon>Bacteria</taxon>
        <taxon>Bacillati</taxon>
        <taxon>Actinomycetota</taxon>
        <taxon>Actinomycetes</taxon>
        <taxon>Mycobacteriales</taxon>
        <taxon>Nocardiaceae</taxon>
        <taxon>Rhodococcoides</taxon>
    </lineage>
</organism>
<keyword evidence="3 6" id="KW-0812">Transmembrane</keyword>
<accession>A0A917CZR6</accession>
<comment type="subcellular location">
    <subcellularLocation>
        <location evidence="1">Cell membrane</location>
        <topology evidence="1">Multi-pass membrane protein</topology>
    </subcellularLocation>
</comment>
<name>A0A917CZR6_9NOCA</name>
<dbReference type="GO" id="GO:0005886">
    <property type="term" value="C:plasma membrane"/>
    <property type="evidence" value="ECO:0007669"/>
    <property type="project" value="UniProtKB-SubCell"/>
</dbReference>
<evidence type="ECO:0000256" key="6">
    <source>
        <dbReference type="SAM" id="Phobius"/>
    </source>
</evidence>
<dbReference type="PANTHER" id="PTHR36115">
    <property type="entry name" value="PROLINE-RICH ANTIGEN HOMOLOG-RELATED"/>
    <property type="match status" value="1"/>
</dbReference>
<dbReference type="PANTHER" id="PTHR36115:SF6">
    <property type="entry name" value="PROLINE-RICH ANTIGEN HOMOLOG"/>
    <property type="match status" value="1"/>
</dbReference>
<proteinExistence type="predicted"/>
<evidence type="ECO:0000256" key="2">
    <source>
        <dbReference type="ARBA" id="ARBA00022475"/>
    </source>
</evidence>
<reference evidence="8" key="1">
    <citation type="journal article" date="2014" name="Int. J. Syst. Evol. Microbiol.">
        <title>Complete genome sequence of Corynebacterium casei LMG S-19264T (=DSM 44701T), isolated from a smear-ripened cheese.</title>
        <authorList>
            <consortium name="US DOE Joint Genome Institute (JGI-PGF)"/>
            <person name="Walter F."/>
            <person name="Albersmeier A."/>
            <person name="Kalinowski J."/>
            <person name="Ruckert C."/>
        </authorList>
    </citation>
    <scope>NUCLEOTIDE SEQUENCE</scope>
    <source>
        <strain evidence="8">CCM 7905</strain>
    </source>
</reference>
<evidence type="ECO:0000256" key="5">
    <source>
        <dbReference type="ARBA" id="ARBA00023136"/>
    </source>
</evidence>
<reference evidence="8" key="2">
    <citation type="submission" date="2020-09" db="EMBL/GenBank/DDBJ databases">
        <authorList>
            <person name="Sun Q."/>
            <person name="Sedlacek I."/>
        </authorList>
    </citation>
    <scope>NUCLEOTIDE SEQUENCE</scope>
    <source>
        <strain evidence="8">CCM 7905</strain>
    </source>
</reference>
<protein>
    <recommendedName>
        <fullName evidence="7">RDD domain-containing protein</fullName>
    </recommendedName>
</protein>
<feature type="transmembrane region" description="Helical" evidence="6">
    <location>
        <begin position="88"/>
        <end position="109"/>
    </location>
</feature>
<evidence type="ECO:0000259" key="7">
    <source>
        <dbReference type="Pfam" id="PF06271"/>
    </source>
</evidence>
<evidence type="ECO:0000313" key="9">
    <source>
        <dbReference type="Proteomes" id="UP000654257"/>
    </source>
</evidence>
<comment type="caution">
    <text evidence="8">The sequence shown here is derived from an EMBL/GenBank/DDBJ whole genome shotgun (WGS) entry which is preliminary data.</text>
</comment>
<evidence type="ECO:0000256" key="3">
    <source>
        <dbReference type="ARBA" id="ARBA00022692"/>
    </source>
</evidence>
<evidence type="ECO:0000256" key="4">
    <source>
        <dbReference type="ARBA" id="ARBA00022989"/>
    </source>
</evidence>
<dbReference type="Pfam" id="PF06271">
    <property type="entry name" value="RDD"/>
    <property type="match status" value="1"/>
</dbReference>
<dbReference type="Proteomes" id="UP000654257">
    <property type="component" value="Unassembled WGS sequence"/>
</dbReference>
<dbReference type="InterPro" id="IPR010432">
    <property type="entry name" value="RDD"/>
</dbReference>
<feature type="transmembrane region" description="Helical" evidence="6">
    <location>
        <begin position="130"/>
        <end position="149"/>
    </location>
</feature>
<evidence type="ECO:0000256" key="1">
    <source>
        <dbReference type="ARBA" id="ARBA00004651"/>
    </source>
</evidence>
<keyword evidence="2" id="KW-1003">Cell membrane</keyword>
<feature type="transmembrane region" description="Helical" evidence="6">
    <location>
        <begin position="62"/>
        <end position="82"/>
    </location>
</feature>
<dbReference type="InterPro" id="IPR051791">
    <property type="entry name" value="Pra-immunoreactive"/>
</dbReference>